<dbReference type="Proteomes" id="UP000037122">
    <property type="component" value="Unassembled WGS sequence"/>
</dbReference>
<name>A0A0L0P9M0_CANAR</name>
<proteinExistence type="predicted"/>
<reference evidence="2" key="1">
    <citation type="journal article" date="2015" name="BMC Genomics">
        <title>Draft genome of a commonly misdiagnosed multidrug resistant pathogen Candida auris.</title>
        <authorList>
            <person name="Chatterjee S."/>
            <person name="Alampalli S.V."/>
            <person name="Nageshan R.K."/>
            <person name="Chettiar S.T."/>
            <person name="Joshi S."/>
            <person name="Tatu U.S."/>
        </authorList>
    </citation>
    <scope>NUCLEOTIDE SEQUENCE [LARGE SCALE GENOMIC DNA]</scope>
    <source>
        <strain evidence="2">6684</strain>
    </source>
</reference>
<gene>
    <name evidence="1" type="ORF">QG37_00155</name>
</gene>
<accession>A0A0L0P9M0</accession>
<sequence>MQNSGAKRLGDGGGGTIRLLAVPAPCFVAVTVSGSRAAGSTMSSEMEEENRQ</sequence>
<organism evidence="1 2">
    <name type="scientific">Candidozyma auris</name>
    <name type="common">Yeast</name>
    <name type="synonym">Candida auris</name>
    <dbReference type="NCBI Taxonomy" id="498019"/>
    <lineage>
        <taxon>Eukaryota</taxon>
        <taxon>Fungi</taxon>
        <taxon>Dikarya</taxon>
        <taxon>Ascomycota</taxon>
        <taxon>Saccharomycotina</taxon>
        <taxon>Pichiomycetes</taxon>
        <taxon>Metschnikowiaceae</taxon>
        <taxon>Candidozyma</taxon>
    </lineage>
</organism>
<protein>
    <submittedName>
        <fullName evidence="1">Uncharacterized protein</fullName>
    </submittedName>
</protein>
<evidence type="ECO:0000313" key="1">
    <source>
        <dbReference type="EMBL" id="KNE02781.1"/>
    </source>
</evidence>
<evidence type="ECO:0000313" key="2">
    <source>
        <dbReference type="Proteomes" id="UP000037122"/>
    </source>
</evidence>
<dbReference type="VEuPathDB" id="FungiDB:QG37_00155"/>
<dbReference type="EMBL" id="LGST01000002">
    <property type="protein sequence ID" value="KNE02781.1"/>
    <property type="molecule type" value="Genomic_DNA"/>
</dbReference>
<comment type="caution">
    <text evidence="1">The sequence shown here is derived from an EMBL/GenBank/DDBJ whole genome shotgun (WGS) entry which is preliminary data.</text>
</comment>
<dbReference type="AlphaFoldDB" id="A0A0L0P9M0"/>